<dbReference type="SUPFAM" id="SSF56935">
    <property type="entry name" value="Porins"/>
    <property type="match status" value="1"/>
</dbReference>
<evidence type="ECO:0000256" key="2">
    <source>
        <dbReference type="ARBA" id="ARBA00023136"/>
    </source>
</evidence>
<dbReference type="Gene3D" id="2.60.40.10">
    <property type="entry name" value="Immunoglobulins"/>
    <property type="match status" value="1"/>
</dbReference>
<feature type="domain" description="Outer membrane protein beta-barrel" evidence="5">
    <location>
        <begin position="431"/>
        <end position="812"/>
    </location>
</feature>
<dbReference type="EMBL" id="RMBX01000003">
    <property type="protein sequence ID" value="RPD42121.1"/>
    <property type="molecule type" value="Genomic_DNA"/>
</dbReference>
<keyword evidence="6" id="KW-0675">Receptor</keyword>
<dbReference type="Gene3D" id="2.40.170.20">
    <property type="entry name" value="TonB-dependent receptor, beta-barrel domain"/>
    <property type="match status" value="1"/>
</dbReference>
<dbReference type="AlphaFoldDB" id="A0A3N4MEA9"/>
<dbReference type="InterPro" id="IPR013783">
    <property type="entry name" value="Ig-like_fold"/>
</dbReference>
<dbReference type="Gene3D" id="2.170.130.10">
    <property type="entry name" value="TonB-dependent receptor, plug domain"/>
    <property type="match status" value="1"/>
</dbReference>
<dbReference type="OrthoDB" id="905812at2"/>
<comment type="subcellular location">
    <subcellularLocation>
        <location evidence="1">Cell outer membrane</location>
    </subcellularLocation>
</comment>
<proteinExistence type="predicted"/>
<keyword evidence="7" id="KW-1185">Reference proteome</keyword>
<dbReference type="InterPro" id="IPR008969">
    <property type="entry name" value="CarboxyPept-like_regulatory"/>
</dbReference>
<organism evidence="6 7">
    <name type="scientific">Chitinophaga barathri</name>
    <dbReference type="NCBI Taxonomy" id="1647451"/>
    <lineage>
        <taxon>Bacteria</taxon>
        <taxon>Pseudomonadati</taxon>
        <taxon>Bacteroidota</taxon>
        <taxon>Chitinophagia</taxon>
        <taxon>Chitinophagales</taxon>
        <taxon>Chitinophagaceae</taxon>
        <taxon>Chitinophaga</taxon>
    </lineage>
</organism>
<accession>A0A3N4MEA9</accession>
<evidence type="ECO:0000313" key="7">
    <source>
        <dbReference type="Proteomes" id="UP000279089"/>
    </source>
</evidence>
<dbReference type="GO" id="GO:0009279">
    <property type="term" value="C:cell outer membrane"/>
    <property type="evidence" value="ECO:0007669"/>
    <property type="project" value="UniProtKB-SubCell"/>
</dbReference>
<evidence type="ECO:0000256" key="1">
    <source>
        <dbReference type="ARBA" id="ARBA00004442"/>
    </source>
</evidence>
<reference evidence="7" key="1">
    <citation type="submission" date="2018-11" db="EMBL/GenBank/DDBJ databases">
        <title>Chitinophaga lutea sp.nov., isolate from arsenic contaminated soil.</title>
        <authorList>
            <person name="Zong Y."/>
        </authorList>
    </citation>
    <scope>NUCLEOTIDE SEQUENCE [LARGE SCALE GENOMIC DNA]</scope>
    <source>
        <strain evidence="7">YLT18</strain>
    </source>
</reference>
<dbReference type="InterPro" id="IPR041700">
    <property type="entry name" value="OMP_b-brl_3"/>
</dbReference>
<dbReference type="SUPFAM" id="SSF49464">
    <property type="entry name" value="Carboxypeptidase regulatory domain-like"/>
    <property type="match status" value="1"/>
</dbReference>
<evidence type="ECO:0000313" key="6">
    <source>
        <dbReference type="EMBL" id="RPD42121.1"/>
    </source>
</evidence>
<sequence>MTTCRGWYTSGIWGCFGAFPAFGQLTPAGGHSRFGERRRRVCFVTETNRPVMKTFILYLLLVLSASAHGGVADTLLSGRLHSPGGAPVPFANAHLLRAADTVFVKAALTDETGLYRFTGIPPGKYILRFSRLGFVTTDTPPFELSRQGRDGGIFVLEETARQLDEVTVRAEKPLFLQQPYGTIVNVESSVLTKGSSVLEVLERSPGVYIDRRNNSIGLNGKSGVMVMLNGRLIRMSQEQLVNMLRGMSANDIEKIELLNTPPARYDAEGSAGVINIQLKRNRDQAEISLTGGYGWGGKAAASAGFARNVRRTGLYGNYSYNYDNMNMNWFSASDHIVPIFGGRSRSGFLSTIKPTQQSHNLNIGFDTKLDPRFSFGGGITFNRSHVKQRVRNDATYHIENGKVISLDADVKGHNRWNNIIVSLYADRQISEKSQLRIDADYLHYRNRFPTTAYSTMMDQYGNPPGPNDTILSPWQRGESGSVIQAGVVKMDHSRQISGKLKLEAGLKGTYTHTRSASGIESLVDGEWVGRAAATNNIVMNEGIGAVYLSLNAQLLKKLSLNAGARYEYASTRMRDPEKDAVVADRKLGKLFPAIFLSWKLKETSDLQLSYTKRISRPAYNDLASFVVYIDPTGMETGNPLLRPTITDNIKLGYNYKGYVFSLVYSHDRDPIIRYQLSESLTGDYLVLSPHNMHYFKSFSLQANLPVNVTKWWSMSYSVNGGWRKFQLSHTKYPATGSFWGYTANFSETFRMPAGFSVELSGWYNGPAYDGSKKADGFGMVNGGIKKEFTKNRGSLRLSVTDIFKTLRITSYFGTVTEEALDLSSKVTFSTESGIARIVKLTYSRSFGSTGLKGRRADGAGSKEERERVRN</sequence>
<feature type="compositionally biased region" description="Basic and acidic residues" evidence="4">
    <location>
        <begin position="854"/>
        <end position="870"/>
    </location>
</feature>
<evidence type="ECO:0000256" key="3">
    <source>
        <dbReference type="ARBA" id="ARBA00023237"/>
    </source>
</evidence>
<dbReference type="InterPro" id="IPR037066">
    <property type="entry name" value="Plug_dom_sf"/>
</dbReference>
<dbReference type="InterPro" id="IPR036942">
    <property type="entry name" value="Beta-barrel_TonB_sf"/>
</dbReference>
<dbReference type="Pfam" id="PF13620">
    <property type="entry name" value="CarboxypepD_reg"/>
    <property type="match status" value="1"/>
</dbReference>
<feature type="region of interest" description="Disordered" evidence="4">
    <location>
        <begin position="850"/>
        <end position="870"/>
    </location>
</feature>
<keyword evidence="2" id="KW-0472">Membrane</keyword>
<evidence type="ECO:0000259" key="5">
    <source>
        <dbReference type="Pfam" id="PF14905"/>
    </source>
</evidence>
<gene>
    <name evidence="6" type="ORF">EG028_08230</name>
</gene>
<dbReference type="PANTHER" id="PTHR40980:SF4">
    <property type="entry name" value="TONB-DEPENDENT RECEPTOR-LIKE BETA-BARREL DOMAIN-CONTAINING PROTEIN"/>
    <property type="match status" value="1"/>
</dbReference>
<dbReference type="Proteomes" id="UP000279089">
    <property type="component" value="Unassembled WGS sequence"/>
</dbReference>
<protein>
    <submittedName>
        <fullName evidence="6">TonB-dependent receptor</fullName>
    </submittedName>
</protein>
<comment type="caution">
    <text evidence="6">The sequence shown here is derived from an EMBL/GenBank/DDBJ whole genome shotgun (WGS) entry which is preliminary data.</text>
</comment>
<dbReference type="Pfam" id="PF14905">
    <property type="entry name" value="OMP_b-brl_3"/>
    <property type="match status" value="1"/>
</dbReference>
<name>A0A3N4MEA9_9BACT</name>
<evidence type="ECO:0000256" key="4">
    <source>
        <dbReference type="SAM" id="MobiDB-lite"/>
    </source>
</evidence>
<dbReference type="PANTHER" id="PTHR40980">
    <property type="entry name" value="PLUG DOMAIN-CONTAINING PROTEIN"/>
    <property type="match status" value="1"/>
</dbReference>
<keyword evidence="3" id="KW-0998">Cell outer membrane</keyword>